<evidence type="ECO:0000256" key="2">
    <source>
        <dbReference type="ARBA" id="ARBA00023015"/>
    </source>
</evidence>
<dbReference type="InterPro" id="IPR036390">
    <property type="entry name" value="WH_DNA-bd_sf"/>
</dbReference>
<dbReference type="CDD" id="cd08422">
    <property type="entry name" value="PBP2_CrgA_like"/>
    <property type="match status" value="1"/>
</dbReference>
<evidence type="ECO:0000313" key="7">
    <source>
        <dbReference type="Proteomes" id="UP000262832"/>
    </source>
</evidence>
<dbReference type="Pfam" id="PF03466">
    <property type="entry name" value="LysR_substrate"/>
    <property type="match status" value="1"/>
</dbReference>
<dbReference type="InterPro" id="IPR036388">
    <property type="entry name" value="WH-like_DNA-bd_sf"/>
</dbReference>
<evidence type="ECO:0000256" key="1">
    <source>
        <dbReference type="ARBA" id="ARBA00009437"/>
    </source>
</evidence>
<evidence type="ECO:0000259" key="5">
    <source>
        <dbReference type="PROSITE" id="PS50931"/>
    </source>
</evidence>
<dbReference type="Gene3D" id="1.10.10.10">
    <property type="entry name" value="Winged helix-like DNA-binding domain superfamily/Winged helix DNA-binding domain"/>
    <property type="match status" value="1"/>
</dbReference>
<evidence type="ECO:0000256" key="3">
    <source>
        <dbReference type="ARBA" id="ARBA00023125"/>
    </source>
</evidence>
<dbReference type="InterPro" id="IPR058163">
    <property type="entry name" value="LysR-type_TF_proteobact-type"/>
</dbReference>
<dbReference type="Pfam" id="PF00126">
    <property type="entry name" value="HTH_1"/>
    <property type="match status" value="1"/>
</dbReference>
<proteinExistence type="inferred from homology"/>
<dbReference type="PROSITE" id="PS50931">
    <property type="entry name" value="HTH_LYSR"/>
    <property type="match status" value="1"/>
</dbReference>
<dbReference type="Proteomes" id="UP000262832">
    <property type="component" value="Chromosome II"/>
</dbReference>
<protein>
    <submittedName>
        <fullName evidence="6">LysR family transcriptional regulator</fullName>
    </submittedName>
</protein>
<dbReference type="EMBL" id="CP032094">
    <property type="protein sequence ID" value="AXY02457.1"/>
    <property type="molecule type" value="Genomic_DNA"/>
</dbReference>
<accession>A0ABN5PGX8</accession>
<keyword evidence="2" id="KW-0805">Transcription regulation</keyword>
<keyword evidence="4" id="KW-0804">Transcription</keyword>
<dbReference type="SUPFAM" id="SSF53850">
    <property type="entry name" value="Periplasmic binding protein-like II"/>
    <property type="match status" value="1"/>
</dbReference>
<dbReference type="PANTHER" id="PTHR30537">
    <property type="entry name" value="HTH-TYPE TRANSCRIPTIONAL REGULATOR"/>
    <property type="match status" value="1"/>
</dbReference>
<gene>
    <name evidence="6" type="ORF">D1115_15425</name>
</gene>
<keyword evidence="3" id="KW-0238">DNA-binding</keyword>
<dbReference type="PANTHER" id="PTHR30537:SF5">
    <property type="entry name" value="HTH-TYPE TRANSCRIPTIONAL ACTIVATOR TTDR-RELATED"/>
    <property type="match status" value="1"/>
</dbReference>
<evidence type="ECO:0000256" key="4">
    <source>
        <dbReference type="ARBA" id="ARBA00023163"/>
    </source>
</evidence>
<dbReference type="SUPFAM" id="SSF46785">
    <property type="entry name" value="Winged helix' DNA-binding domain"/>
    <property type="match status" value="1"/>
</dbReference>
<organism evidence="6 7">
    <name type="scientific">Vibrio alfacsensis</name>
    <dbReference type="NCBI Taxonomy" id="1074311"/>
    <lineage>
        <taxon>Bacteria</taxon>
        <taxon>Pseudomonadati</taxon>
        <taxon>Pseudomonadota</taxon>
        <taxon>Gammaproteobacteria</taxon>
        <taxon>Vibrionales</taxon>
        <taxon>Vibrionaceae</taxon>
        <taxon>Vibrio</taxon>
    </lineage>
</organism>
<dbReference type="Gene3D" id="3.40.190.290">
    <property type="match status" value="1"/>
</dbReference>
<sequence length="319" mass="36290">MSLQLDTLRMFCLLADKLSFTEAADALNISQPTLSRKISQLEQSVKLRLFHRGGSQIHLTPQGGVFLETCQRILQDLDNTVDGLHDTSDSIRGDISIGLLHPMARWLSQGFFREFSQRHPNIRLHLTTLHPTLLRDMSKCDIMISPLLPDDLSLIAKPLIKYRRIFVASPEYIERFGRPRHPEELSKHQCITNTNSPKPESNWYWEGEGKECGLVEVNGVISTDSVDVASNLAMSGMGIALVPEDQVKAYISENYLVDLFDGGYGQWGQMYAVYRSRQYLPSRFSVFMEELRQFLERADASYLVIWKSQFSLLSAKGTE</sequence>
<reference evidence="6 7" key="1">
    <citation type="submission" date="2018-08" db="EMBL/GenBank/DDBJ databases">
        <title>Genomic taxonomy of the Vibrionaceae family.</title>
        <authorList>
            <person name="Gomez-Gil B."/>
            <person name="Tanaka M."/>
            <person name="Sawabe T."/>
            <person name="Enciso-Ibarra K."/>
        </authorList>
    </citation>
    <scope>NUCLEOTIDE SEQUENCE [LARGE SCALE GENOMIC DNA]</scope>
    <source>
        <strain evidence="6 7">CAIM 1831</strain>
    </source>
</reference>
<name>A0ABN5PGX8_9VIBR</name>
<evidence type="ECO:0000313" key="6">
    <source>
        <dbReference type="EMBL" id="AXY02457.1"/>
    </source>
</evidence>
<keyword evidence="7" id="KW-1185">Reference proteome</keyword>
<dbReference type="PRINTS" id="PR00039">
    <property type="entry name" value="HTHLYSR"/>
</dbReference>
<feature type="domain" description="HTH lysR-type" evidence="5">
    <location>
        <begin position="1"/>
        <end position="60"/>
    </location>
</feature>
<dbReference type="InterPro" id="IPR005119">
    <property type="entry name" value="LysR_subst-bd"/>
</dbReference>
<dbReference type="InterPro" id="IPR000847">
    <property type="entry name" value="LysR_HTH_N"/>
</dbReference>
<comment type="similarity">
    <text evidence="1">Belongs to the LysR transcriptional regulatory family.</text>
</comment>